<accession>A0ABS9SG73</accession>
<keyword evidence="2" id="KW-1185">Reference proteome</keyword>
<gene>
    <name evidence="1" type="ORF">MKP09_05335</name>
</gene>
<dbReference type="Proteomes" id="UP001202248">
    <property type="component" value="Unassembled WGS sequence"/>
</dbReference>
<name>A0ABS9SG73_9BACT</name>
<sequence>MNTDISEFKNLAIQTAQSKQLTEMQQLLEKELDRQGETETMILDGTLPAFFDQSYSVDQNKSAADLSFNKKLWNPDVLYITAYLTNVDKGGVICDYFDNFQLYAYQGKIGVKINDGLILENIVLPKTKGQLLFRLSASGDLEIRFDHDIILSKKLAKDFTKIKAGYVTNGHLQGEEQAGKLQTYKGTIYDLRFTMNELSRKP</sequence>
<evidence type="ECO:0000313" key="1">
    <source>
        <dbReference type="EMBL" id="MCH5597368.1"/>
    </source>
</evidence>
<evidence type="ECO:0000313" key="2">
    <source>
        <dbReference type="Proteomes" id="UP001202248"/>
    </source>
</evidence>
<protein>
    <submittedName>
        <fullName evidence="1">Uncharacterized protein</fullName>
    </submittedName>
</protein>
<proteinExistence type="predicted"/>
<comment type="caution">
    <text evidence="1">The sequence shown here is derived from an EMBL/GenBank/DDBJ whole genome shotgun (WGS) entry which is preliminary data.</text>
</comment>
<dbReference type="RefSeq" id="WP_240826759.1">
    <property type="nucleotide sequence ID" value="NZ_JAKWBL010000001.1"/>
</dbReference>
<organism evidence="1 2">
    <name type="scientific">Niabella ginsengisoli</name>
    <dbReference type="NCBI Taxonomy" id="522298"/>
    <lineage>
        <taxon>Bacteria</taxon>
        <taxon>Pseudomonadati</taxon>
        <taxon>Bacteroidota</taxon>
        <taxon>Chitinophagia</taxon>
        <taxon>Chitinophagales</taxon>
        <taxon>Chitinophagaceae</taxon>
        <taxon>Niabella</taxon>
    </lineage>
</organism>
<reference evidence="1 2" key="1">
    <citation type="submission" date="2022-02" db="EMBL/GenBank/DDBJ databases">
        <authorList>
            <person name="Min J."/>
        </authorList>
    </citation>
    <scope>NUCLEOTIDE SEQUENCE [LARGE SCALE GENOMIC DNA]</scope>
    <source>
        <strain evidence="1 2">GR10-1</strain>
    </source>
</reference>
<dbReference type="EMBL" id="JAKWBL010000001">
    <property type="protein sequence ID" value="MCH5597368.1"/>
    <property type="molecule type" value="Genomic_DNA"/>
</dbReference>